<keyword evidence="1" id="KW-0812">Transmembrane</keyword>
<dbReference type="Pfam" id="PF23493">
    <property type="entry name" value="CysS_C"/>
    <property type="match status" value="1"/>
</dbReference>
<evidence type="ECO:0000259" key="3">
    <source>
        <dbReference type="Pfam" id="PF23494"/>
    </source>
</evidence>
<protein>
    <recommendedName>
        <fullName evidence="6">DUF308 domain-containing protein</fullName>
    </recommendedName>
</protein>
<organism evidence="4 5">
    <name type="scientific">Streptomyces celluloflavus</name>
    <dbReference type="NCBI Taxonomy" id="58344"/>
    <lineage>
        <taxon>Bacteria</taxon>
        <taxon>Bacillati</taxon>
        <taxon>Actinomycetota</taxon>
        <taxon>Actinomycetes</taxon>
        <taxon>Kitasatosporales</taxon>
        <taxon>Streptomycetaceae</taxon>
        <taxon>Streptomyces</taxon>
    </lineage>
</organism>
<feature type="domain" description="YqeB PH" evidence="3">
    <location>
        <begin position="13"/>
        <end position="162"/>
    </location>
</feature>
<evidence type="ECO:0000259" key="2">
    <source>
        <dbReference type="Pfam" id="PF23493"/>
    </source>
</evidence>
<dbReference type="Pfam" id="PF23494">
    <property type="entry name" value="bPH_10"/>
    <property type="match status" value="1"/>
</dbReference>
<evidence type="ECO:0000313" key="5">
    <source>
        <dbReference type="Proteomes" id="UP001610990"/>
    </source>
</evidence>
<evidence type="ECO:0008006" key="6">
    <source>
        <dbReference type="Google" id="ProtNLM"/>
    </source>
</evidence>
<dbReference type="EMBL" id="JBIRGH010000012">
    <property type="protein sequence ID" value="MFH8586818.1"/>
    <property type="molecule type" value="Genomic_DNA"/>
</dbReference>
<keyword evidence="1" id="KW-1133">Transmembrane helix</keyword>
<accession>A0ABW7RI30</accession>
<feature type="transmembrane region" description="Helical" evidence="1">
    <location>
        <begin position="22"/>
        <end position="47"/>
    </location>
</feature>
<name>A0ABW7RI30_9ACTN</name>
<feature type="transmembrane region" description="Helical" evidence="1">
    <location>
        <begin position="67"/>
        <end position="88"/>
    </location>
</feature>
<evidence type="ECO:0000313" key="4">
    <source>
        <dbReference type="EMBL" id="MFH8586818.1"/>
    </source>
</evidence>
<dbReference type="InterPro" id="IPR056411">
    <property type="entry name" value="CysS_C"/>
</dbReference>
<feature type="domain" description="Cysteinyl-tRNA ligase anticodon binding" evidence="2">
    <location>
        <begin position="180"/>
        <end position="229"/>
    </location>
</feature>
<keyword evidence="5" id="KW-1185">Reference proteome</keyword>
<dbReference type="Proteomes" id="UP001610990">
    <property type="component" value="Unassembled WGS sequence"/>
</dbReference>
<sequence>MSAEKPAPQDATPIAPSTRERVLVWTGFPLLGAGVGWLLKMAVGWLATLSWVPWQGPVRLVASIPEPYAAIGFPVLGAVLGVLIACYAEFDYVTATVAPGLLTVTHAGRTRTVPRAAVDAVFLDGKKLVLLGHRSEEVARIGGDFDPKAFAAALQAHGYPWHADGDPHADAYRRWVDGLPDLPAAAHVLLKARAHALKKDRTADAEQLREELAELGIVVREEKKQQYWRPLPEHPGDGRRQP</sequence>
<evidence type="ECO:0000256" key="1">
    <source>
        <dbReference type="SAM" id="Phobius"/>
    </source>
</evidence>
<proteinExistence type="predicted"/>
<dbReference type="RefSeq" id="WP_367436421.1">
    <property type="nucleotide sequence ID" value="NZ_CP108413.1"/>
</dbReference>
<keyword evidence="1" id="KW-0472">Membrane</keyword>
<reference evidence="4 5" key="1">
    <citation type="submission" date="2024-10" db="EMBL/GenBank/DDBJ databases">
        <title>The Natural Products Discovery Center: Release of the First 8490 Sequenced Strains for Exploring Actinobacteria Biosynthetic Diversity.</title>
        <authorList>
            <person name="Kalkreuter E."/>
            <person name="Kautsar S.A."/>
            <person name="Yang D."/>
            <person name="Bader C.D."/>
            <person name="Teijaro C.N."/>
            <person name="Fluegel L."/>
            <person name="Davis C.M."/>
            <person name="Simpson J.R."/>
            <person name="Lauterbach L."/>
            <person name="Steele A.D."/>
            <person name="Gui C."/>
            <person name="Meng S."/>
            <person name="Li G."/>
            <person name="Viehrig K."/>
            <person name="Ye F."/>
            <person name="Su P."/>
            <person name="Kiefer A.F."/>
            <person name="Nichols A."/>
            <person name="Cepeda A.J."/>
            <person name="Yan W."/>
            <person name="Fan B."/>
            <person name="Jiang Y."/>
            <person name="Adhikari A."/>
            <person name="Zheng C.-J."/>
            <person name="Schuster L."/>
            <person name="Cowan T.M."/>
            <person name="Smanski M.J."/>
            <person name="Chevrette M.G."/>
            <person name="De Carvalho L.P.S."/>
            <person name="Shen B."/>
        </authorList>
    </citation>
    <scope>NUCLEOTIDE SEQUENCE [LARGE SCALE GENOMIC DNA]</scope>
    <source>
        <strain evidence="4 5">NPDC018013</strain>
    </source>
</reference>
<dbReference type="InterPro" id="IPR057798">
    <property type="entry name" value="PH_YqeB"/>
</dbReference>
<comment type="caution">
    <text evidence="4">The sequence shown here is derived from an EMBL/GenBank/DDBJ whole genome shotgun (WGS) entry which is preliminary data.</text>
</comment>
<gene>
    <name evidence="4" type="ORF">ACH4GP_20860</name>
</gene>